<feature type="transmembrane region" description="Helical" evidence="7">
    <location>
        <begin position="44"/>
        <end position="63"/>
    </location>
</feature>
<feature type="transmembrane region" description="Helical" evidence="7">
    <location>
        <begin position="118"/>
        <end position="144"/>
    </location>
</feature>
<dbReference type="PANTHER" id="PTHR43386">
    <property type="entry name" value="OLIGOPEPTIDE TRANSPORT SYSTEM PERMEASE PROTEIN APPC"/>
    <property type="match status" value="1"/>
</dbReference>
<keyword evidence="3" id="KW-1003">Cell membrane</keyword>
<gene>
    <name evidence="10" type="ordered locus">RPB_1497</name>
</gene>
<evidence type="ECO:0000256" key="1">
    <source>
        <dbReference type="ARBA" id="ARBA00004651"/>
    </source>
</evidence>
<feature type="transmembrane region" description="Helical" evidence="7">
    <location>
        <begin position="234"/>
        <end position="261"/>
    </location>
</feature>
<dbReference type="Pfam" id="PF00528">
    <property type="entry name" value="BPD_transp_1"/>
    <property type="match status" value="1"/>
</dbReference>
<evidence type="ECO:0000256" key="2">
    <source>
        <dbReference type="ARBA" id="ARBA00022448"/>
    </source>
</evidence>
<organism evidence="10 11">
    <name type="scientific">Rhodopseudomonas palustris (strain HaA2)</name>
    <dbReference type="NCBI Taxonomy" id="316058"/>
    <lineage>
        <taxon>Bacteria</taxon>
        <taxon>Pseudomonadati</taxon>
        <taxon>Pseudomonadota</taxon>
        <taxon>Alphaproteobacteria</taxon>
        <taxon>Hyphomicrobiales</taxon>
        <taxon>Nitrobacteraceae</taxon>
        <taxon>Rhodopseudomonas</taxon>
    </lineage>
</organism>
<dbReference type="Proteomes" id="UP000008809">
    <property type="component" value="Chromosome"/>
</dbReference>
<evidence type="ECO:0000256" key="8">
    <source>
        <dbReference type="SAM" id="MobiDB-lite"/>
    </source>
</evidence>
<comment type="similarity">
    <text evidence="7">Belongs to the binding-protein-dependent transport system permease family.</text>
</comment>
<sequence>MSGAGMNSIVSPEDGLSPDAAPVSAEAPWRGTLRRLLRHSGVQIGGLLFLLIVLIAVFAPYLYTIDPASMDPMLVSIPIGTSTTFTDLSGDSFAHYFVFGTDSMGRDVYSRVVYGARISLTVGASVAAASIVVGCLIGLFAGYVRRLDGPLMRVMDGLMAVPSILLAIALVSLWNVSLTTLVIAIAIPDLPRVARVVRATVLSVKTIAFVEAARMMCTPWWKIMWRHILPAVMAPLAIQGTFIFGSAILVEAVLSFLGVGFTSDVPTWGNVMADGRVNFNLAPHLVLIPGAFLAVTIVAINMIGDGLRDVLDPKYAPVES</sequence>
<keyword evidence="5 7" id="KW-1133">Transmembrane helix</keyword>
<reference evidence="10 11" key="1">
    <citation type="submission" date="2006-01" db="EMBL/GenBank/DDBJ databases">
        <title>Complete sequence of Rhodopseudomonas palustris HaA2.</title>
        <authorList>
            <consortium name="US DOE Joint Genome Institute"/>
            <person name="Copeland A."/>
            <person name="Lucas S."/>
            <person name="Lapidus A."/>
            <person name="Barry K."/>
            <person name="Detter J.C."/>
            <person name="Glavina T."/>
            <person name="Hammon N."/>
            <person name="Israni S."/>
            <person name="Pitluck S."/>
            <person name="Chain P."/>
            <person name="Malfatti S."/>
            <person name="Shin M."/>
            <person name="Vergez L."/>
            <person name="Schmutz J."/>
            <person name="Larimer F."/>
            <person name="Land M."/>
            <person name="Hauser L."/>
            <person name="Pelletier D.A."/>
            <person name="Kyrpides N."/>
            <person name="Anderson I."/>
            <person name="Oda Y."/>
            <person name="Harwood C.S."/>
            <person name="Richardson P."/>
        </authorList>
    </citation>
    <scope>NUCLEOTIDE SEQUENCE [LARGE SCALE GENOMIC DNA]</scope>
    <source>
        <strain evidence="10 11">HaA2</strain>
    </source>
</reference>
<dbReference type="STRING" id="316058.RPB_1497"/>
<dbReference type="InterPro" id="IPR050366">
    <property type="entry name" value="BP-dependent_transpt_permease"/>
</dbReference>
<evidence type="ECO:0000313" key="11">
    <source>
        <dbReference type="Proteomes" id="UP000008809"/>
    </source>
</evidence>
<evidence type="ECO:0000313" key="10">
    <source>
        <dbReference type="EMBL" id="ABD06207.1"/>
    </source>
</evidence>
<dbReference type="KEGG" id="rpb:RPB_1497"/>
<feature type="transmembrane region" description="Helical" evidence="7">
    <location>
        <begin position="164"/>
        <end position="187"/>
    </location>
</feature>
<dbReference type="GO" id="GO:0055085">
    <property type="term" value="P:transmembrane transport"/>
    <property type="evidence" value="ECO:0007669"/>
    <property type="project" value="InterPro"/>
</dbReference>
<evidence type="ECO:0000256" key="6">
    <source>
        <dbReference type="ARBA" id="ARBA00023136"/>
    </source>
</evidence>
<dbReference type="Pfam" id="PF12911">
    <property type="entry name" value="OppC_N"/>
    <property type="match status" value="1"/>
</dbReference>
<dbReference type="PANTHER" id="PTHR43386:SF6">
    <property type="entry name" value="ABC TRANSPORTER PERMEASE PROTEIN"/>
    <property type="match status" value="1"/>
</dbReference>
<accession>Q2J003</accession>
<dbReference type="CDD" id="cd06261">
    <property type="entry name" value="TM_PBP2"/>
    <property type="match status" value="1"/>
</dbReference>
<evidence type="ECO:0000256" key="5">
    <source>
        <dbReference type="ARBA" id="ARBA00022989"/>
    </source>
</evidence>
<dbReference type="GO" id="GO:0005886">
    <property type="term" value="C:plasma membrane"/>
    <property type="evidence" value="ECO:0007669"/>
    <property type="project" value="UniProtKB-SubCell"/>
</dbReference>
<keyword evidence="2 7" id="KW-0813">Transport</keyword>
<dbReference type="InterPro" id="IPR000515">
    <property type="entry name" value="MetI-like"/>
</dbReference>
<protein>
    <submittedName>
        <fullName evidence="10">Binding-protein-dependent transport systems inner membrane component</fullName>
    </submittedName>
</protein>
<evidence type="ECO:0000259" key="9">
    <source>
        <dbReference type="PROSITE" id="PS50928"/>
    </source>
</evidence>
<feature type="region of interest" description="Disordered" evidence="8">
    <location>
        <begin position="1"/>
        <end position="23"/>
    </location>
</feature>
<dbReference type="Gene3D" id="1.10.3720.10">
    <property type="entry name" value="MetI-like"/>
    <property type="match status" value="1"/>
</dbReference>
<dbReference type="InterPro" id="IPR035906">
    <property type="entry name" value="MetI-like_sf"/>
</dbReference>
<dbReference type="InterPro" id="IPR025966">
    <property type="entry name" value="OppC_N"/>
</dbReference>
<feature type="domain" description="ABC transmembrane type-1" evidence="9">
    <location>
        <begin position="120"/>
        <end position="304"/>
    </location>
</feature>
<proteinExistence type="inferred from homology"/>
<dbReference type="AlphaFoldDB" id="Q2J003"/>
<dbReference type="PROSITE" id="PS50928">
    <property type="entry name" value="ABC_TM1"/>
    <property type="match status" value="1"/>
</dbReference>
<dbReference type="HOGENOM" id="CLU_028518_1_1_5"/>
<keyword evidence="4 7" id="KW-0812">Transmembrane</keyword>
<keyword evidence="6 7" id="KW-0472">Membrane</keyword>
<evidence type="ECO:0000256" key="7">
    <source>
        <dbReference type="RuleBase" id="RU363032"/>
    </source>
</evidence>
<evidence type="ECO:0000256" key="4">
    <source>
        <dbReference type="ARBA" id="ARBA00022692"/>
    </source>
</evidence>
<dbReference type="SUPFAM" id="SSF161098">
    <property type="entry name" value="MetI-like"/>
    <property type="match status" value="1"/>
</dbReference>
<comment type="subcellular location">
    <subcellularLocation>
        <location evidence="1 7">Cell membrane</location>
        <topology evidence="1 7">Multi-pass membrane protein</topology>
    </subcellularLocation>
</comment>
<keyword evidence="11" id="KW-1185">Reference proteome</keyword>
<dbReference type="eggNOG" id="COG1173">
    <property type="taxonomic scope" value="Bacteria"/>
</dbReference>
<evidence type="ECO:0000256" key="3">
    <source>
        <dbReference type="ARBA" id="ARBA00022475"/>
    </source>
</evidence>
<name>Q2J003_RHOP2</name>
<feature type="transmembrane region" description="Helical" evidence="7">
    <location>
        <begin position="281"/>
        <end position="304"/>
    </location>
</feature>
<dbReference type="EMBL" id="CP000250">
    <property type="protein sequence ID" value="ABD06207.1"/>
    <property type="molecule type" value="Genomic_DNA"/>
</dbReference>